<sequence length="371" mass="42833">MSFQYITVQQFFGNSYVYPSSSLSISSIAAANTDPLLISDVRRIFDGKRVVFAGDSEVRPIYHDMATFLVNGHRLYSTDITVQNSEKLYPYNNECRVRADGRPGMSNYVDEHMCQWSPSSSIHYIYLASLDCHESNELLRFVQCADLVVFSSVNGDMNCHFGREIYFLSSHLIFHAHQVVSLYIYDTIRDRSSSISLLFNQHQFINLQSCIFMSVNPSTKLENVIKQVESSNRLISFTIKQPNDKNMNENNKWDLTRTILIHKSSYLRSVVLKYPYDYIDVSNYISIVSNTTSLNLLIIRYLYTIIKHEVLFQNNNCLIETPPINENDLPISPQMTSFDSTIFAVCDSRAIAYILRCMPNLIRFIFLYARC</sequence>
<reference evidence="1" key="1">
    <citation type="submission" date="2021-02" db="EMBL/GenBank/DDBJ databases">
        <authorList>
            <person name="Nowell W R."/>
        </authorList>
    </citation>
    <scope>NUCLEOTIDE SEQUENCE</scope>
</reference>
<evidence type="ECO:0000313" key="1">
    <source>
        <dbReference type="EMBL" id="CAF0952793.1"/>
    </source>
</evidence>
<dbReference type="Proteomes" id="UP000663870">
    <property type="component" value="Unassembled WGS sequence"/>
</dbReference>
<comment type="caution">
    <text evidence="1">The sequence shown here is derived from an EMBL/GenBank/DDBJ whole genome shotgun (WGS) entry which is preliminary data.</text>
</comment>
<protein>
    <submittedName>
        <fullName evidence="1">Uncharacterized protein</fullName>
    </submittedName>
</protein>
<name>A0A814DDP2_9BILA</name>
<dbReference type="EMBL" id="CAJNOL010000473">
    <property type="protein sequence ID" value="CAF1081206.1"/>
    <property type="molecule type" value="Genomic_DNA"/>
</dbReference>
<accession>A0A814DDP2</accession>
<evidence type="ECO:0000313" key="3">
    <source>
        <dbReference type="Proteomes" id="UP000663854"/>
    </source>
</evidence>
<keyword evidence="4" id="KW-1185">Reference proteome</keyword>
<evidence type="ECO:0000313" key="2">
    <source>
        <dbReference type="EMBL" id="CAF1081206.1"/>
    </source>
</evidence>
<proteinExistence type="predicted"/>
<dbReference type="Proteomes" id="UP000663854">
    <property type="component" value="Unassembled WGS sequence"/>
</dbReference>
<organism evidence="1 3">
    <name type="scientific">Rotaria sordida</name>
    <dbReference type="NCBI Taxonomy" id="392033"/>
    <lineage>
        <taxon>Eukaryota</taxon>
        <taxon>Metazoa</taxon>
        <taxon>Spiralia</taxon>
        <taxon>Gnathifera</taxon>
        <taxon>Rotifera</taxon>
        <taxon>Eurotatoria</taxon>
        <taxon>Bdelloidea</taxon>
        <taxon>Philodinida</taxon>
        <taxon>Philodinidae</taxon>
        <taxon>Rotaria</taxon>
    </lineage>
</organism>
<dbReference type="AlphaFoldDB" id="A0A814DDP2"/>
<gene>
    <name evidence="2" type="ORF">JXQ802_LOCUS18194</name>
    <name evidence="1" type="ORF">PYM288_LOCUS12217</name>
</gene>
<dbReference type="EMBL" id="CAJNOH010000222">
    <property type="protein sequence ID" value="CAF0952793.1"/>
    <property type="molecule type" value="Genomic_DNA"/>
</dbReference>
<evidence type="ECO:0000313" key="4">
    <source>
        <dbReference type="Proteomes" id="UP000663870"/>
    </source>
</evidence>